<dbReference type="Proteomes" id="UP000622687">
    <property type="component" value="Unassembled WGS sequence"/>
</dbReference>
<dbReference type="InterPro" id="IPR037185">
    <property type="entry name" value="EmrE-like"/>
</dbReference>
<feature type="transmembrane region" description="Helical" evidence="2">
    <location>
        <begin position="149"/>
        <end position="167"/>
    </location>
</feature>
<sequence length="297" mass="32444">MKNAKVRLVAGMLIFGSLGLFVRNIDLPSSMIALARGIIGSIFLLVASYITRQKISWKAIKANLFLLIVSGAAMGINWIFLFQAYKYTTISKATLCYYFAPVLIMLLSPFILKEKLNAIKIMCIIGAMTGMFLIVGFESGTAEKNQLLGIGYGLAAAVLYTSVIITNKFIRNLSGIESAMIQLAIAAVVLLPYILATEKIRFTELNFKSTLLLLVVGIIHTGISYFLYFSAIPKLKGQTIAVFSYIDPISAIVMSSIFLGEKMTVIQLMGGILILGTTFINELSVKELDVGEGIVHE</sequence>
<feature type="transmembrane region" description="Helical" evidence="2">
    <location>
        <begin position="31"/>
        <end position="50"/>
    </location>
</feature>
<organism evidence="4 5">
    <name type="scientific">Clostridium aciditolerans</name>
    <dbReference type="NCBI Taxonomy" id="339861"/>
    <lineage>
        <taxon>Bacteria</taxon>
        <taxon>Bacillati</taxon>
        <taxon>Bacillota</taxon>
        <taxon>Clostridia</taxon>
        <taxon>Eubacteriales</taxon>
        <taxon>Clostridiaceae</taxon>
        <taxon>Clostridium</taxon>
    </lineage>
</organism>
<dbReference type="PANTHER" id="PTHR22911:SF102">
    <property type="entry name" value="MEMBRANE PROTEIN"/>
    <property type="match status" value="1"/>
</dbReference>
<feature type="transmembrane region" description="Helical" evidence="2">
    <location>
        <begin position="62"/>
        <end position="84"/>
    </location>
</feature>
<feature type="transmembrane region" description="Helical" evidence="2">
    <location>
        <begin position="7"/>
        <end position="25"/>
    </location>
</feature>
<dbReference type="Pfam" id="PF00892">
    <property type="entry name" value="EamA"/>
    <property type="match status" value="2"/>
</dbReference>
<comment type="caution">
    <text evidence="4">The sequence shown here is derived from an EMBL/GenBank/DDBJ whole genome shotgun (WGS) entry which is preliminary data.</text>
</comment>
<keyword evidence="2" id="KW-0812">Transmembrane</keyword>
<comment type="similarity">
    <text evidence="1">Belongs to the EamA transporter family.</text>
</comment>
<keyword evidence="2" id="KW-1133">Transmembrane helix</keyword>
<feature type="transmembrane region" description="Helical" evidence="2">
    <location>
        <begin position="209"/>
        <end position="228"/>
    </location>
</feature>
<evidence type="ECO:0000256" key="1">
    <source>
        <dbReference type="ARBA" id="ARBA00007362"/>
    </source>
</evidence>
<evidence type="ECO:0000256" key="2">
    <source>
        <dbReference type="SAM" id="Phobius"/>
    </source>
</evidence>
<dbReference type="GO" id="GO:0016020">
    <property type="term" value="C:membrane"/>
    <property type="evidence" value="ECO:0007669"/>
    <property type="project" value="InterPro"/>
</dbReference>
<protein>
    <submittedName>
        <fullName evidence="4">EamA family transporter</fullName>
    </submittedName>
</protein>
<feature type="transmembrane region" description="Helical" evidence="2">
    <location>
        <begin position="90"/>
        <end position="112"/>
    </location>
</feature>
<keyword evidence="2" id="KW-0472">Membrane</keyword>
<feature type="domain" description="EamA" evidence="3">
    <location>
        <begin position="148"/>
        <end position="280"/>
    </location>
</feature>
<dbReference type="Gene3D" id="1.10.3730.20">
    <property type="match status" value="2"/>
</dbReference>
<feature type="transmembrane region" description="Helical" evidence="2">
    <location>
        <begin position="240"/>
        <end position="259"/>
    </location>
</feature>
<dbReference type="AlphaFoldDB" id="A0A934I164"/>
<accession>A0A934I164</accession>
<gene>
    <name evidence="4" type="ORF">I6U51_17230</name>
</gene>
<dbReference type="PANTHER" id="PTHR22911">
    <property type="entry name" value="ACYL-MALONYL CONDENSING ENZYME-RELATED"/>
    <property type="match status" value="1"/>
</dbReference>
<name>A0A934I164_9CLOT</name>
<evidence type="ECO:0000313" key="5">
    <source>
        <dbReference type="Proteomes" id="UP000622687"/>
    </source>
</evidence>
<reference evidence="4" key="1">
    <citation type="submission" date="2020-12" db="EMBL/GenBank/DDBJ databases">
        <title>Clostridium thailandense sp. nov., a novel acetogenic bacterium isolated from peat land soil in Thailand.</title>
        <authorList>
            <person name="Chaikitkaew S."/>
            <person name="Birkeland N.K."/>
        </authorList>
    </citation>
    <scope>NUCLEOTIDE SEQUENCE</scope>
    <source>
        <strain evidence="4">DSM 17425</strain>
    </source>
</reference>
<keyword evidence="5" id="KW-1185">Reference proteome</keyword>
<proteinExistence type="inferred from homology"/>
<feature type="transmembrane region" description="Helical" evidence="2">
    <location>
        <begin position="179"/>
        <end position="197"/>
    </location>
</feature>
<feature type="transmembrane region" description="Helical" evidence="2">
    <location>
        <begin position="119"/>
        <end position="137"/>
    </location>
</feature>
<dbReference type="InterPro" id="IPR000620">
    <property type="entry name" value="EamA_dom"/>
</dbReference>
<evidence type="ECO:0000313" key="4">
    <source>
        <dbReference type="EMBL" id="MBI6874418.1"/>
    </source>
</evidence>
<dbReference type="EMBL" id="JAEEGB010000026">
    <property type="protein sequence ID" value="MBI6874418.1"/>
    <property type="molecule type" value="Genomic_DNA"/>
</dbReference>
<feature type="domain" description="EamA" evidence="3">
    <location>
        <begin position="9"/>
        <end position="135"/>
    </location>
</feature>
<evidence type="ECO:0000259" key="3">
    <source>
        <dbReference type="Pfam" id="PF00892"/>
    </source>
</evidence>
<dbReference type="RefSeq" id="WP_211143797.1">
    <property type="nucleotide sequence ID" value="NZ_JAEEGB010000026.1"/>
</dbReference>
<feature type="transmembrane region" description="Helical" evidence="2">
    <location>
        <begin position="265"/>
        <end position="283"/>
    </location>
</feature>
<dbReference type="SUPFAM" id="SSF103481">
    <property type="entry name" value="Multidrug resistance efflux transporter EmrE"/>
    <property type="match status" value="2"/>
</dbReference>